<dbReference type="EMBL" id="CM044708">
    <property type="protein sequence ID" value="KAI5648058.1"/>
    <property type="molecule type" value="Genomic_DNA"/>
</dbReference>
<sequence length="331" mass="37215">MDSTPTPTPNPISAASKSKLPLKRKASESNPILKAHLTPAILPVDPNTFPPITSSKTYSDSIGTAANSGHQRPPPFKFHRIWTEPDEIRFLQGLIDCGSENLSFPRDLNVFYARFSNMMSQPYTKSQLSEKLRRLRKKYRVISTRLSKGLDQSFLSTHDRALYQLSRLLWHPDHAEKSPFSGTGSIKTQKSDVVGVKVNFLPPSPANLEPNLVENFEFNYRDDGFKSVEFGGEGKLTEVNVEFEKEGIGEGKVLGPIGVENLMGGLAVKAAVDAFDESLNEVRMVFANFVKEEGNILSFQKRWQEQRFAEMEALGRRMRLLFEHSLLQKQG</sequence>
<evidence type="ECO:0000313" key="2">
    <source>
        <dbReference type="Proteomes" id="UP001060085"/>
    </source>
</evidence>
<dbReference type="Proteomes" id="UP001060085">
    <property type="component" value="Linkage Group LG08"/>
</dbReference>
<protein>
    <submittedName>
        <fullName evidence="1">Uncharacterized protein</fullName>
    </submittedName>
</protein>
<keyword evidence="2" id="KW-1185">Reference proteome</keyword>
<comment type="caution">
    <text evidence="1">The sequence shown here is derived from an EMBL/GenBank/DDBJ whole genome shotgun (WGS) entry which is preliminary data.</text>
</comment>
<gene>
    <name evidence="1" type="ORF">M9H77_34063</name>
</gene>
<organism evidence="1 2">
    <name type="scientific">Catharanthus roseus</name>
    <name type="common">Madagascar periwinkle</name>
    <name type="synonym">Vinca rosea</name>
    <dbReference type="NCBI Taxonomy" id="4058"/>
    <lineage>
        <taxon>Eukaryota</taxon>
        <taxon>Viridiplantae</taxon>
        <taxon>Streptophyta</taxon>
        <taxon>Embryophyta</taxon>
        <taxon>Tracheophyta</taxon>
        <taxon>Spermatophyta</taxon>
        <taxon>Magnoliopsida</taxon>
        <taxon>eudicotyledons</taxon>
        <taxon>Gunneridae</taxon>
        <taxon>Pentapetalae</taxon>
        <taxon>asterids</taxon>
        <taxon>lamiids</taxon>
        <taxon>Gentianales</taxon>
        <taxon>Apocynaceae</taxon>
        <taxon>Rauvolfioideae</taxon>
        <taxon>Vinceae</taxon>
        <taxon>Catharanthinae</taxon>
        <taxon>Catharanthus</taxon>
    </lineage>
</organism>
<proteinExistence type="predicted"/>
<name>A0ACB9ZKU9_CATRO</name>
<accession>A0ACB9ZKU9</accession>
<reference evidence="2" key="1">
    <citation type="journal article" date="2023" name="Nat. Plants">
        <title>Single-cell RNA sequencing provides a high-resolution roadmap for understanding the multicellular compartmentation of specialized metabolism.</title>
        <authorList>
            <person name="Sun S."/>
            <person name="Shen X."/>
            <person name="Li Y."/>
            <person name="Li Y."/>
            <person name="Wang S."/>
            <person name="Li R."/>
            <person name="Zhang H."/>
            <person name="Shen G."/>
            <person name="Guo B."/>
            <person name="Wei J."/>
            <person name="Xu J."/>
            <person name="St-Pierre B."/>
            <person name="Chen S."/>
            <person name="Sun C."/>
        </authorList>
    </citation>
    <scope>NUCLEOTIDE SEQUENCE [LARGE SCALE GENOMIC DNA]</scope>
</reference>
<evidence type="ECO:0000313" key="1">
    <source>
        <dbReference type="EMBL" id="KAI5648058.1"/>
    </source>
</evidence>